<dbReference type="SMART" id="SM00354">
    <property type="entry name" value="HTH_LACI"/>
    <property type="match status" value="1"/>
</dbReference>
<dbReference type="Pfam" id="PF00356">
    <property type="entry name" value="LacI"/>
    <property type="match status" value="1"/>
</dbReference>
<reference evidence="5 6" key="1">
    <citation type="submission" date="2019-09" db="EMBL/GenBank/DDBJ databases">
        <title>Draft genome sequence of the thermophilic Saccharopolyspora hirsuta VKM Ac-666T.</title>
        <authorList>
            <person name="Lobastova T.G."/>
            <person name="Fokina V."/>
            <person name="Bragin E.Y."/>
            <person name="Shtratnikova V.Y."/>
            <person name="Starodumova I.P."/>
            <person name="Tarlachkov S.V."/>
            <person name="Donova M.V."/>
        </authorList>
    </citation>
    <scope>NUCLEOTIDE SEQUENCE [LARGE SCALE GENOMIC DNA]</scope>
    <source>
        <strain evidence="5 6">VKM Ac-666</strain>
    </source>
</reference>
<accession>A0A5M7BG32</accession>
<dbReference type="InterPro" id="IPR010982">
    <property type="entry name" value="Lambda_DNA-bd_dom_sf"/>
</dbReference>
<evidence type="ECO:0000256" key="3">
    <source>
        <dbReference type="ARBA" id="ARBA00023163"/>
    </source>
</evidence>
<dbReference type="SUPFAM" id="SSF53822">
    <property type="entry name" value="Periplasmic binding protein-like I"/>
    <property type="match status" value="1"/>
</dbReference>
<dbReference type="InterPro" id="IPR000843">
    <property type="entry name" value="HTH_LacI"/>
</dbReference>
<evidence type="ECO:0000313" key="5">
    <source>
        <dbReference type="EMBL" id="KAA5828332.1"/>
    </source>
</evidence>
<name>A0A5M7BG32_SACHI</name>
<keyword evidence="1" id="KW-0805">Transcription regulation</keyword>
<protein>
    <submittedName>
        <fullName evidence="5">LacI family transcriptional regulator</fullName>
    </submittedName>
</protein>
<dbReference type="SUPFAM" id="SSF47413">
    <property type="entry name" value="lambda repressor-like DNA-binding domains"/>
    <property type="match status" value="1"/>
</dbReference>
<dbReference type="InterPro" id="IPR046335">
    <property type="entry name" value="LacI/GalR-like_sensor"/>
</dbReference>
<evidence type="ECO:0000313" key="6">
    <source>
        <dbReference type="Proteomes" id="UP000323946"/>
    </source>
</evidence>
<keyword evidence="2" id="KW-0238">DNA-binding</keyword>
<evidence type="ECO:0000259" key="4">
    <source>
        <dbReference type="PROSITE" id="PS50932"/>
    </source>
</evidence>
<dbReference type="PANTHER" id="PTHR30146">
    <property type="entry name" value="LACI-RELATED TRANSCRIPTIONAL REPRESSOR"/>
    <property type="match status" value="1"/>
</dbReference>
<dbReference type="EMBL" id="VWPH01000015">
    <property type="protein sequence ID" value="KAA5828332.1"/>
    <property type="molecule type" value="Genomic_DNA"/>
</dbReference>
<dbReference type="InterPro" id="IPR028082">
    <property type="entry name" value="Peripla_BP_I"/>
</dbReference>
<gene>
    <name evidence="5" type="ORF">F1721_28205</name>
</gene>
<dbReference type="AlphaFoldDB" id="A0A5M7BG32"/>
<keyword evidence="6" id="KW-1185">Reference proteome</keyword>
<dbReference type="Gene3D" id="1.10.260.40">
    <property type="entry name" value="lambda repressor-like DNA-binding domains"/>
    <property type="match status" value="1"/>
</dbReference>
<organism evidence="5 6">
    <name type="scientific">Saccharopolyspora hirsuta</name>
    <dbReference type="NCBI Taxonomy" id="1837"/>
    <lineage>
        <taxon>Bacteria</taxon>
        <taxon>Bacillati</taxon>
        <taxon>Actinomycetota</taxon>
        <taxon>Actinomycetes</taxon>
        <taxon>Pseudonocardiales</taxon>
        <taxon>Pseudonocardiaceae</taxon>
        <taxon>Saccharopolyspora</taxon>
    </lineage>
</organism>
<evidence type="ECO:0000256" key="1">
    <source>
        <dbReference type="ARBA" id="ARBA00023015"/>
    </source>
</evidence>
<evidence type="ECO:0000256" key="2">
    <source>
        <dbReference type="ARBA" id="ARBA00023125"/>
    </source>
</evidence>
<dbReference type="Pfam" id="PF13377">
    <property type="entry name" value="Peripla_BP_3"/>
    <property type="match status" value="1"/>
</dbReference>
<dbReference type="PROSITE" id="PS50932">
    <property type="entry name" value="HTH_LACI_2"/>
    <property type="match status" value="1"/>
</dbReference>
<dbReference type="CDD" id="cd01392">
    <property type="entry name" value="HTH_LacI"/>
    <property type="match status" value="1"/>
</dbReference>
<keyword evidence="3" id="KW-0804">Transcription</keyword>
<comment type="caution">
    <text evidence="5">The sequence shown here is derived from an EMBL/GenBank/DDBJ whole genome shotgun (WGS) entry which is preliminary data.</text>
</comment>
<feature type="domain" description="HTH lacI-type" evidence="4">
    <location>
        <begin position="12"/>
        <end position="66"/>
    </location>
</feature>
<proteinExistence type="predicted"/>
<dbReference type="GO" id="GO:0000976">
    <property type="term" value="F:transcription cis-regulatory region binding"/>
    <property type="evidence" value="ECO:0007669"/>
    <property type="project" value="TreeGrafter"/>
</dbReference>
<dbReference type="GO" id="GO:0003700">
    <property type="term" value="F:DNA-binding transcription factor activity"/>
    <property type="evidence" value="ECO:0007669"/>
    <property type="project" value="TreeGrafter"/>
</dbReference>
<dbReference type="Gene3D" id="3.40.50.2300">
    <property type="match status" value="2"/>
</dbReference>
<dbReference type="OrthoDB" id="37081at2"/>
<dbReference type="PANTHER" id="PTHR30146:SF109">
    <property type="entry name" value="HTH-TYPE TRANSCRIPTIONAL REGULATOR GALS"/>
    <property type="match status" value="1"/>
</dbReference>
<sequence>MRRRTMARGRAPTVKDVAEHAGVSPGVVSRVVNANGSVSERTRERVLASIKALDYRPHSAARELRTRTTNTIGLVLADVANPFFAHLAEHVVRHAAEVGLGVLLTTTQEDPAMELRSIELLMQKRVRGVIAAPGTGNAAAWRHMRDLGIDLTFVDRVIDRIPGIDVVGMDNESAAHAATTALLERGHRRIALVSGPSTTSTGHERIDGYRRALDEHDVAADPALVAELAFQRAGVENAVRAMAGLDEPPTALIVGNTAVSAHVVRYLQECGVRLPEDLSVVVFHDAEWTTLMTPQITVVRHQLDDLARTAVEMLHSRMNSDEPLRRREIRLDSELVIRSSLAPPRKRRALLNT</sequence>
<dbReference type="Proteomes" id="UP000323946">
    <property type="component" value="Unassembled WGS sequence"/>
</dbReference>